<dbReference type="Proteomes" id="UP000054270">
    <property type="component" value="Unassembled WGS sequence"/>
</dbReference>
<feature type="compositionally biased region" description="Basic and acidic residues" evidence="1">
    <location>
        <begin position="55"/>
        <end position="69"/>
    </location>
</feature>
<evidence type="ECO:0000313" key="2">
    <source>
        <dbReference type="EMBL" id="KJA28400.1"/>
    </source>
</evidence>
<evidence type="ECO:0000313" key="3">
    <source>
        <dbReference type="Proteomes" id="UP000054270"/>
    </source>
</evidence>
<proteinExistence type="predicted"/>
<evidence type="ECO:0000256" key="1">
    <source>
        <dbReference type="SAM" id="MobiDB-lite"/>
    </source>
</evidence>
<protein>
    <submittedName>
        <fullName evidence="2">Uncharacterized protein</fullName>
    </submittedName>
</protein>
<sequence length="77" mass="8566">MCGKSRNGNTSSRGLAGETLVPDWEKRSWEFRLANEDGHRYPTIASLESIVKEKEGADEPGWSEHDIKSPEMAYGGI</sequence>
<reference evidence="3" key="1">
    <citation type="submission" date="2014-04" db="EMBL/GenBank/DDBJ databases">
        <title>Evolutionary Origins and Diversification of the Mycorrhizal Mutualists.</title>
        <authorList>
            <consortium name="DOE Joint Genome Institute"/>
            <consortium name="Mycorrhizal Genomics Consortium"/>
            <person name="Kohler A."/>
            <person name="Kuo A."/>
            <person name="Nagy L.G."/>
            <person name="Floudas D."/>
            <person name="Copeland A."/>
            <person name="Barry K.W."/>
            <person name="Cichocki N."/>
            <person name="Veneault-Fourrey C."/>
            <person name="LaButti K."/>
            <person name="Lindquist E.A."/>
            <person name="Lipzen A."/>
            <person name="Lundell T."/>
            <person name="Morin E."/>
            <person name="Murat C."/>
            <person name="Riley R."/>
            <person name="Ohm R."/>
            <person name="Sun H."/>
            <person name="Tunlid A."/>
            <person name="Henrissat B."/>
            <person name="Grigoriev I.V."/>
            <person name="Hibbett D.S."/>
            <person name="Martin F."/>
        </authorList>
    </citation>
    <scope>NUCLEOTIDE SEQUENCE [LARGE SCALE GENOMIC DNA]</scope>
    <source>
        <strain evidence="3">FD-334 SS-4</strain>
    </source>
</reference>
<name>A0A0D2Q9Q3_HYPSF</name>
<dbReference type="EMBL" id="KN817521">
    <property type="protein sequence ID" value="KJA28400.1"/>
    <property type="molecule type" value="Genomic_DNA"/>
</dbReference>
<gene>
    <name evidence="2" type="ORF">HYPSUDRAFT_33771</name>
</gene>
<feature type="region of interest" description="Disordered" evidence="1">
    <location>
        <begin position="55"/>
        <end position="77"/>
    </location>
</feature>
<dbReference type="OrthoDB" id="3266475at2759"/>
<dbReference type="AlphaFoldDB" id="A0A0D2Q9Q3"/>
<accession>A0A0D2Q9Q3</accession>
<keyword evidence="3" id="KW-1185">Reference proteome</keyword>
<organism evidence="2 3">
    <name type="scientific">Hypholoma sublateritium (strain FD-334 SS-4)</name>
    <dbReference type="NCBI Taxonomy" id="945553"/>
    <lineage>
        <taxon>Eukaryota</taxon>
        <taxon>Fungi</taxon>
        <taxon>Dikarya</taxon>
        <taxon>Basidiomycota</taxon>
        <taxon>Agaricomycotina</taxon>
        <taxon>Agaricomycetes</taxon>
        <taxon>Agaricomycetidae</taxon>
        <taxon>Agaricales</taxon>
        <taxon>Agaricineae</taxon>
        <taxon>Strophariaceae</taxon>
        <taxon>Hypholoma</taxon>
    </lineage>
</organism>